<name>A0A1G5VW16_9EURY</name>
<dbReference type="PANTHER" id="PTHR30632">
    <property type="entry name" value="MOLYBDATE-BINDING PERIPLASMIC PROTEIN"/>
    <property type="match status" value="1"/>
</dbReference>
<evidence type="ECO:0000256" key="2">
    <source>
        <dbReference type="ARBA" id="ARBA00022723"/>
    </source>
</evidence>
<dbReference type="GO" id="GO:0046872">
    <property type="term" value="F:metal ion binding"/>
    <property type="evidence" value="ECO:0007669"/>
    <property type="project" value="UniProtKB-KW"/>
</dbReference>
<dbReference type="Gene3D" id="3.40.190.10">
    <property type="entry name" value="Periplasmic binding protein-like II"/>
    <property type="match status" value="2"/>
</dbReference>
<reference evidence="4 5" key="1">
    <citation type="submission" date="2016-10" db="EMBL/GenBank/DDBJ databases">
        <authorList>
            <person name="Varghese N."/>
            <person name="Submissions S."/>
        </authorList>
    </citation>
    <scope>NUCLEOTIDE SEQUENCE [LARGE SCALE GENOMIC DNA]</scope>
    <source>
        <strain evidence="4 5">DSM 16643</strain>
    </source>
</reference>
<evidence type="ECO:0000256" key="1">
    <source>
        <dbReference type="ARBA" id="ARBA00022505"/>
    </source>
</evidence>
<dbReference type="PIRSF" id="PIRSF004846">
    <property type="entry name" value="ModA"/>
    <property type="match status" value="1"/>
</dbReference>
<organism evidence="4 5">
    <name type="scientific">Methanobrevibacter millerae</name>
    <dbReference type="NCBI Taxonomy" id="230361"/>
    <lineage>
        <taxon>Archaea</taxon>
        <taxon>Methanobacteriati</taxon>
        <taxon>Methanobacteriota</taxon>
        <taxon>Methanomada group</taxon>
        <taxon>Methanobacteria</taxon>
        <taxon>Methanobacteriales</taxon>
        <taxon>Methanobacteriaceae</taxon>
        <taxon>Methanobrevibacter</taxon>
    </lineage>
</organism>
<dbReference type="PANTHER" id="PTHR30632:SF0">
    <property type="entry name" value="SULFATE-BINDING PROTEIN"/>
    <property type="match status" value="1"/>
</dbReference>
<dbReference type="OrthoDB" id="75920at2157"/>
<dbReference type="SUPFAM" id="SSF53850">
    <property type="entry name" value="Periplasmic binding protein-like II"/>
    <property type="match status" value="1"/>
</dbReference>
<keyword evidence="1" id="KW-0500">Molybdenum</keyword>
<protein>
    <submittedName>
        <fullName evidence="4">Molybdate transport system substrate-binding protein</fullName>
    </submittedName>
</protein>
<dbReference type="InterPro" id="IPR005950">
    <property type="entry name" value="ModA"/>
</dbReference>
<gene>
    <name evidence="4" type="ORF">SAMN02910315_00925</name>
</gene>
<dbReference type="GO" id="GO:0030973">
    <property type="term" value="F:molybdate ion binding"/>
    <property type="evidence" value="ECO:0007669"/>
    <property type="project" value="TreeGrafter"/>
</dbReference>
<evidence type="ECO:0000313" key="4">
    <source>
        <dbReference type="EMBL" id="SDA50039.1"/>
    </source>
</evidence>
<dbReference type="InterPro" id="IPR050682">
    <property type="entry name" value="ModA/WtpA"/>
</dbReference>
<dbReference type="AlphaFoldDB" id="A0A1G5VW16"/>
<dbReference type="GO" id="GO:0015689">
    <property type="term" value="P:molybdate ion transport"/>
    <property type="evidence" value="ECO:0007669"/>
    <property type="project" value="InterPro"/>
</dbReference>
<proteinExistence type="predicted"/>
<sequence length="278" mass="29137">MKSTKKLLFAAILALVVIVGVGTCSAGLFDFLGGGSNSTATNSSLNGQEVDLAAAASLKNAFDKDLIPMFEKQYPGVKVVPTYASSGDLQSQIENGLKADVFMSAANKQMNALINESLVDNKTNVQLLENKVVLIVPKDSTANISSFDDLKNVNGTIAIGDPESVPAGQYAKEALTNLGIWDAIQGKLSLGTDVTAVLNQVAQGSADCGIVYSTDAKSNDGVKVVCEAPDGALKTPVIYPVAMVNGSEHPDAAQAFLDFLQTKEAKDVFVQYGFTIHA</sequence>
<dbReference type="FunFam" id="3.40.190.10:FF:000035">
    <property type="entry name" value="Molybdate ABC transporter substrate-binding protein"/>
    <property type="match status" value="1"/>
</dbReference>
<dbReference type="RefSeq" id="WP_149731503.1">
    <property type="nucleotide sequence ID" value="NZ_FMXB01000006.1"/>
</dbReference>
<keyword evidence="5" id="KW-1185">Reference proteome</keyword>
<dbReference type="STRING" id="230361.sm9_0784"/>
<keyword evidence="3" id="KW-0732">Signal</keyword>
<keyword evidence="2" id="KW-0479">Metal-binding</keyword>
<evidence type="ECO:0000256" key="3">
    <source>
        <dbReference type="ARBA" id="ARBA00022729"/>
    </source>
</evidence>
<dbReference type="NCBIfam" id="TIGR01256">
    <property type="entry name" value="modA"/>
    <property type="match status" value="1"/>
</dbReference>
<evidence type="ECO:0000313" key="5">
    <source>
        <dbReference type="Proteomes" id="UP000323439"/>
    </source>
</evidence>
<accession>A0A1G5VW16</accession>
<dbReference type="Proteomes" id="UP000323439">
    <property type="component" value="Unassembled WGS sequence"/>
</dbReference>
<dbReference type="EMBL" id="FMXB01000006">
    <property type="protein sequence ID" value="SDA50039.1"/>
    <property type="molecule type" value="Genomic_DNA"/>
</dbReference>
<dbReference type="Pfam" id="PF13531">
    <property type="entry name" value="SBP_bac_11"/>
    <property type="match status" value="1"/>
</dbReference>
<dbReference type="CDD" id="cd13537">
    <property type="entry name" value="PBP2_YvgL_like"/>
    <property type="match status" value="1"/>
</dbReference>
<dbReference type="InterPro" id="IPR041879">
    <property type="entry name" value="YvgL-like_PBP2"/>
</dbReference>